<comment type="caution">
    <text evidence="2">The sequence shown here is derived from an EMBL/GenBank/DDBJ whole genome shotgun (WGS) entry which is preliminary data.</text>
</comment>
<protein>
    <submittedName>
        <fullName evidence="2">Uncharacterized protein</fullName>
    </submittedName>
</protein>
<feature type="chain" id="PRO_5040865671" evidence="1">
    <location>
        <begin position="31"/>
        <end position="234"/>
    </location>
</feature>
<dbReference type="EMBL" id="JAMRXG010000001">
    <property type="protein sequence ID" value="MCM6772522.1"/>
    <property type="molecule type" value="Genomic_DNA"/>
</dbReference>
<name>A0A9X2IU57_9NOCA</name>
<sequence>MRIRSFSLLAALSTAAAALLGIGSGATASAAAPEPTLFGNLCLRAQAQTANLDVIDFRRAGGSLRNVDYPDMASFAASKPQVQPLTTTRYNTYADAGNSQPKQVRCKGKSADHIAAVYGADIAGPEADCAAVNRQTVREVAAMLTPAERRELVHRPEDVVIDPDTVAATGQEWVAEFPVALVDAAQRLHIPSKSLYVPLSTPGIPEAFKGQHYCTLISHHYLKQLMLGRVVATA</sequence>
<accession>A0A9X2IU57</accession>
<evidence type="ECO:0000256" key="1">
    <source>
        <dbReference type="SAM" id="SignalP"/>
    </source>
</evidence>
<evidence type="ECO:0000313" key="3">
    <source>
        <dbReference type="Proteomes" id="UP001139157"/>
    </source>
</evidence>
<organism evidence="2 3">
    <name type="scientific">Nocardia pulmonis</name>
    <dbReference type="NCBI Taxonomy" id="2951408"/>
    <lineage>
        <taxon>Bacteria</taxon>
        <taxon>Bacillati</taxon>
        <taxon>Actinomycetota</taxon>
        <taxon>Actinomycetes</taxon>
        <taxon>Mycobacteriales</taxon>
        <taxon>Nocardiaceae</taxon>
        <taxon>Nocardia</taxon>
    </lineage>
</organism>
<evidence type="ECO:0000313" key="2">
    <source>
        <dbReference type="EMBL" id="MCM6772522.1"/>
    </source>
</evidence>
<proteinExistence type="predicted"/>
<gene>
    <name evidence="2" type="ORF">NDR86_03425</name>
</gene>
<keyword evidence="3" id="KW-1185">Reference proteome</keyword>
<keyword evidence="1" id="KW-0732">Signal</keyword>
<feature type="signal peptide" evidence="1">
    <location>
        <begin position="1"/>
        <end position="30"/>
    </location>
</feature>
<reference evidence="2" key="1">
    <citation type="submission" date="2022-06" db="EMBL/GenBank/DDBJ databases">
        <title>Novel species in genus nocardia.</title>
        <authorList>
            <person name="Li F."/>
        </authorList>
    </citation>
    <scope>NUCLEOTIDE SEQUENCE</scope>
    <source>
        <strain evidence="2">CDC141</strain>
    </source>
</reference>
<dbReference type="Proteomes" id="UP001139157">
    <property type="component" value="Unassembled WGS sequence"/>
</dbReference>
<dbReference type="RefSeq" id="WP_251909368.1">
    <property type="nucleotide sequence ID" value="NZ_JAMRXG010000001.1"/>
</dbReference>
<dbReference type="AlphaFoldDB" id="A0A9X2IU57"/>